<gene>
    <name evidence="1" type="ORF">EG352_09400</name>
</gene>
<proteinExistence type="predicted"/>
<organism evidence="1 2">
    <name type="scientific">Chryseobacterium indologenes</name>
    <name type="common">Flavobacterium indologenes</name>
    <dbReference type="NCBI Taxonomy" id="253"/>
    <lineage>
        <taxon>Bacteria</taxon>
        <taxon>Pseudomonadati</taxon>
        <taxon>Bacteroidota</taxon>
        <taxon>Flavobacteriia</taxon>
        <taxon>Flavobacteriales</taxon>
        <taxon>Weeksellaceae</taxon>
        <taxon>Chryseobacterium group</taxon>
        <taxon>Chryseobacterium</taxon>
    </lineage>
</organism>
<accession>A0AAD0YVT2</accession>
<sequence length="89" mass="10086">MNFILPVYISKQKTKLIFMEKANFYFILILALLLVSSYSYENQPNLSGSAVDPSERQHLYTSDAVRNMGYAVSINDPASEDPKNIPPKK</sequence>
<dbReference type="Proteomes" id="UP000269015">
    <property type="component" value="Chromosome"/>
</dbReference>
<dbReference type="AlphaFoldDB" id="A0AAD0YVT2"/>
<protein>
    <submittedName>
        <fullName evidence="1">Uncharacterized protein</fullName>
    </submittedName>
</protein>
<evidence type="ECO:0000313" key="2">
    <source>
        <dbReference type="Proteomes" id="UP000269015"/>
    </source>
</evidence>
<name>A0AAD0YVT2_CHRID</name>
<evidence type="ECO:0000313" key="1">
    <source>
        <dbReference type="EMBL" id="AZB17973.1"/>
    </source>
</evidence>
<dbReference type="EMBL" id="CP033930">
    <property type="protein sequence ID" value="AZB17973.1"/>
    <property type="molecule type" value="Genomic_DNA"/>
</dbReference>
<reference evidence="1 2" key="1">
    <citation type="submission" date="2018-11" db="EMBL/GenBank/DDBJ databases">
        <title>Proposal to divide the Flavobacteriaceae and reorganize its genera based on Amino Acid Identity values calculated from whole genome sequences.</title>
        <authorList>
            <person name="Nicholson A.C."/>
            <person name="Gulvik C.A."/>
            <person name="Whitney A.M."/>
            <person name="Humrighouse B.W."/>
            <person name="Bell M."/>
            <person name="Holmes B."/>
            <person name="Steigerwalt A.G."/>
            <person name="Villarma A."/>
            <person name="Sheth M."/>
            <person name="Batra D."/>
            <person name="Pryor J."/>
            <person name="Bernardet J.-F."/>
            <person name="Hugo C."/>
            <person name="Kampfer P."/>
            <person name="Newman J."/>
            <person name="McQuiston J.R."/>
        </authorList>
    </citation>
    <scope>NUCLEOTIDE SEQUENCE [LARGE SCALE GENOMIC DNA]</scope>
    <source>
        <strain evidence="1 2">H5559</strain>
    </source>
</reference>